<dbReference type="PANTHER" id="PTHR43301:SF3">
    <property type="entry name" value="ARABINAN ENDO-1,5-ALPHA-L-ARABINOSIDASE A-RELATED"/>
    <property type="match status" value="1"/>
</dbReference>
<dbReference type="SUPFAM" id="SSF75005">
    <property type="entry name" value="Arabinanase/levansucrase/invertase"/>
    <property type="match status" value="1"/>
</dbReference>
<dbReference type="RefSeq" id="WP_382350568.1">
    <property type="nucleotide sequence ID" value="NZ_JBHSMC010000013.1"/>
</dbReference>
<proteinExistence type="inferred from homology"/>
<evidence type="ECO:0000313" key="7">
    <source>
        <dbReference type="EMBL" id="MFC5464947.1"/>
    </source>
</evidence>
<evidence type="ECO:0000256" key="1">
    <source>
        <dbReference type="ARBA" id="ARBA00004834"/>
    </source>
</evidence>
<organism evidence="7 8">
    <name type="scientific">Lederbergia graminis</name>
    <dbReference type="NCBI Taxonomy" id="735518"/>
    <lineage>
        <taxon>Bacteria</taxon>
        <taxon>Bacillati</taxon>
        <taxon>Bacillota</taxon>
        <taxon>Bacilli</taxon>
        <taxon>Bacillales</taxon>
        <taxon>Bacillaceae</taxon>
        <taxon>Lederbergia</taxon>
    </lineage>
</organism>
<evidence type="ECO:0000256" key="4">
    <source>
        <dbReference type="ARBA" id="ARBA00023295"/>
    </source>
</evidence>
<keyword evidence="4 5" id="KW-0326">Glycosidase</keyword>
<feature type="compositionally biased region" description="Basic and acidic residues" evidence="6">
    <location>
        <begin position="37"/>
        <end position="55"/>
    </location>
</feature>
<comment type="caution">
    <text evidence="7">The sequence shown here is derived from an EMBL/GenBank/DDBJ whole genome shotgun (WGS) entry which is preliminary data.</text>
</comment>
<dbReference type="InterPro" id="IPR006710">
    <property type="entry name" value="Glyco_hydro_43"/>
</dbReference>
<dbReference type="Pfam" id="PF04616">
    <property type="entry name" value="Glyco_hydro_43"/>
    <property type="match status" value="1"/>
</dbReference>
<dbReference type="InterPro" id="IPR023296">
    <property type="entry name" value="Glyco_hydro_beta-prop_sf"/>
</dbReference>
<dbReference type="Gene3D" id="2.115.10.20">
    <property type="entry name" value="Glycosyl hydrolase domain, family 43"/>
    <property type="match status" value="1"/>
</dbReference>
<dbReference type="Proteomes" id="UP001596147">
    <property type="component" value="Unassembled WGS sequence"/>
</dbReference>
<evidence type="ECO:0000256" key="6">
    <source>
        <dbReference type="SAM" id="MobiDB-lite"/>
    </source>
</evidence>
<keyword evidence="8" id="KW-1185">Reference proteome</keyword>
<dbReference type="InterPro" id="IPR050727">
    <property type="entry name" value="GH43_arabinanases"/>
</dbReference>
<evidence type="ECO:0000256" key="2">
    <source>
        <dbReference type="ARBA" id="ARBA00009865"/>
    </source>
</evidence>
<keyword evidence="3 5" id="KW-0378">Hydrolase</keyword>
<dbReference type="EMBL" id="JBHSMC010000013">
    <property type="protein sequence ID" value="MFC5464947.1"/>
    <property type="molecule type" value="Genomic_DNA"/>
</dbReference>
<reference evidence="8" key="1">
    <citation type="journal article" date="2019" name="Int. J. Syst. Evol. Microbiol.">
        <title>The Global Catalogue of Microorganisms (GCM) 10K type strain sequencing project: providing services to taxonomists for standard genome sequencing and annotation.</title>
        <authorList>
            <consortium name="The Broad Institute Genomics Platform"/>
            <consortium name="The Broad Institute Genome Sequencing Center for Infectious Disease"/>
            <person name="Wu L."/>
            <person name="Ma J."/>
        </authorList>
    </citation>
    <scope>NUCLEOTIDE SEQUENCE [LARGE SCALE GENOMIC DNA]</scope>
    <source>
        <strain evidence="8">CGMCC 1.12237</strain>
    </source>
</reference>
<accession>A0ABW0LJ58</accession>
<feature type="region of interest" description="Disordered" evidence="6">
    <location>
        <begin position="29"/>
        <end position="71"/>
    </location>
</feature>
<evidence type="ECO:0000256" key="5">
    <source>
        <dbReference type="RuleBase" id="RU361187"/>
    </source>
</evidence>
<dbReference type="CDD" id="cd18616">
    <property type="entry name" value="GH43_ABN-like"/>
    <property type="match status" value="1"/>
</dbReference>
<comment type="similarity">
    <text evidence="2 5">Belongs to the glycosyl hydrolase 43 family.</text>
</comment>
<gene>
    <name evidence="7" type="ORF">ACFPM4_09300</name>
</gene>
<dbReference type="PANTHER" id="PTHR43301">
    <property type="entry name" value="ARABINAN ENDO-1,5-ALPHA-L-ARABINOSIDASE"/>
    <property type="match status" value="1"/>
</dbReference>
<evidence type="ECO:0000313" key="8">
    <source>
        <dbReference type="Proteomes" id="UP001596147"/>
    </source>
</evidence>
<sequence length="391" mass="42901">MKKKLWLPILAAIAVVIIVVAIAINTGNKTTTNKQEGPTDKTETNADVEKDKESDEKEPEDTGIVNPEDVPEGMYQNPVFEPVFADPSIVKGDDGYFYAYATEDDWGDGAGLKVAPIIRSKNLVDWEYIGKAFETKPNWKDGWVWAPDVQKFNGKYYMYYTKSTWGDQNPGIGVAVADDPAGPFEDHGKLTDTAEMGVYAIDPMLYVEDGTPYLFFGGITSGTFAVELAPDGLSVAGERIDVAGPNYEAPYVIKRDDYYYLFGSNGSCCAGKNSSYNVGVGRSESLFGPYVNKNGDDMIHHRGELLLFGYIPPEEGKGHIVGPGHNAVITDDAGNDWLVYHGIPADNPTLSSGATRRPLFIDKIEWVDGWPTIKDFNPSITPQDAPIIEEQ</sequence>
<name>A0ABW0LJ58_9BACI</name>
<protein>
    <submittedName>
        <fullName evidence="7">Family 43 glycosylhydrolase</fullName>
    </submittedName>
</protein>
<evidence type="ECO:0000256" key="3">
    <source>
        <dbReference type="ARBA" id="ARBA00022801"/>
    </source>
</evidence>
<comment type="pathway">
    <text evidence="1">Glycan metabolism; L-arabinan degradation.</text>
</comment>